<dbReference type="InterPro" id="IPR036388">
    <property type="entry name" value="WH-like_DNA-bd_sf"/>
</dbReference>
<keyword evidence="2 4" id="KW-0802">TPR repeat</keyword>
<comment type="caution">
    <text evidence="7">The sequence shown here is derived from an EMBL/GenBank/DDBJ whole genome shotgun (WGS) entry which is preliminary data.</text>
</comment>
<dbReference type="Gene3D" id="1.25.40.10">
    <property type="entry name" value="Tetratricopeptide repeat domain"/>
    <property type="match status" value="2"/>
</dbReference>
<gene>
    <name evidence="7" type="ORF">GGQ99_000484</name>
</gene>
<dbReference type="SMART" id="SM00028">
    <property type="entry name" value="TPR"/>
    <property type="match status" value="3"/>
</dbReference>
<evidence type="ECO:0000256" key="5">
    <source>
        <dbReference type="PROSITE-ProRule" id="PRU01091"/>
    </source>
</evidence>
<evidence type="ECO:0000313" key="8">
    <source>
        <dbReference type="Proteomes" id="UP000539538"/>
    </source>
</evidence>
<feature type="repeat" description="TPR" evidence="4">
    <location>
        <begin position="360"/>
        <end position="393"/>
    </location>
</feature>
<evidence type="ECO:0000256" key="4">
    <source>
        <dbReference type="PROSITE-ProRule" id="PRU00339"/>
    </source>
</evidence>
<dbReference type="GO" id="GO:0004016">
    <property type="term" value="F:adenylate cyclase activity"/>
    <property type="evidence" value="ECO:0007669"/>
    <property type="project" value="UniProtKB-EC"/>
</dbReference>
<keyword evidence="8" id="KW-1185">Reference proteome</keyword>
<sequence>MLAIVGHDRQCRDEQSKQPMSVFEFAGHTLDLKQGRLRNGAGDVTLRPKSLALLTYLVRNPGRVIDKHELIEVVWPDVVVSDDSLSQCLKDIRVALGPRAEGFIRTVPRRGYILDEQRLRSYDEGSDRPPPRKLQSTADRPSIAVLPFETAEADQEWFSDGIAEDITTALTKSRRLLVVSKNYSFAFKGRAVRGNDIARELRVQYLLEGSVRLSGQRVRVSTRLLEGATGELFWAERFDRDLADIFAIQDEITEAVVKHLELELLPEEKHAIQQARTGNIEAYHYELQGRQLALELTKSYLVLARRLFGKAVELDPGYARAYAGMVICDCYLRDWHGKDSAPDEILAIADKALHLDPTLPEAHVARGFALFCNERYEEASVSYQKALAIDPNSYEANFFFASTMARFLNDRAKMISMFKQASRLRPDDYLSPMMIAAFLARNDPERLDWARICVERSERASGIHPENAAPLHRGAVALGYLGDMEKARSWLARALAIDPDDFIANVNAAALYAHLGDVEGALQHLKKAARDIPQNTIDMLRNDADFDVIRDDPRFSAILHPRYPGMA</sequence>
<name>A0ABR6KWA9_9HYPH</name>
<dbReference type="Pfam" id="PF07719">
    <property type="entry name" value="TPR_2"/>
    <property type="match status" value="1"/>
</dbReference>
<dbReference type="PANTHER" id="PTHR44858:SF1">
    <property type="entry name" value="UDP-N-ACETYLGLUCOSAMINE--PEPTIDE N-ACETYLGLUCOSAMINYLTRANSFERASE SPINDLY-RELATED"/>
    <property type="match status" value="1"/>
</dbReference>
<feature type="DNA-binding region" description="OmpR/PhoB-type" evidence="5">
    <location>
        <begin position="20"/>
        <end position="116"/>
    </location>
</feature>
<evidence type="ECO:0000256" key="2">
    <source>
        <dbReference type="ARBA" id="ARBA00022803"/>
    </source>
</evidence>
<dbReference type="Pfam" id="PF00486">
    <property type="entry name" value="Trans_reg_C"/>
    <property type="match status" value="1"/>
</dbReference>
<keyword evidence="3 5" id="KW-0238">DNA-binding</keyword>
<dbReference type="InterPro" id="IPR019734">
    <property type="entry name" value="TPR_rpt"/>
</dbReference>
<dbReference type="InterPro" id="IPR013105">
    <property type="entry name" value="TPR_2"/>
</dbReference>
<dbReference type="Gene3D" id="3.40.50.10070">
    <property type="entry name" value="TolB, N-terminal domain"/>
    <property type="match status" value="1"/>
</dbReference>
<keyword evidence="7" id="KW-0456">Lyase</keyword>
<protein>
    <submittedName>
        <fullName evidence="7">Adenylate cyclase</fullName>
        <ecNumber evidence="7">4.6.1.1</ecNumber>
    </submittedName>
</protein>
<dbReference type="EMBL" id="JACHOT010000001">
    <property type="protein sequence ID" value="MBB4648762.1"/>
    <property type="molecule type" value="Genomic_DNA"/>
</dbReference>
<dbReference type="RefSeq" id="WP_183260439.1">
    <property type="nucleotide sequence ID" value="NZ_BAAAVZ010000008.1"/>
</dbReference>
<proteinExistence type="predicted"/>
<dbReference type="InterPro" id="IPR050498">
    <property type="entry name" value="Ycf3"/>
</dbReference>
<organism evidence="7 8">
    <name type="scientific">Aminobacter niigataensis</name>
    <dbReference type="NCBI Taxonomy" id="83265"/>
    <lineage>
        <taxon>Bacteria</taxon>
        <taxon>Pseudomonadati</taxon>
        <taxon>Pseudomonadota</taxon>
        <taxon>Alphaproteobacteria</taxon>
        <taxon>Hyphomicrobiales</taxon>
        <taxon>Phyllobacteriaceae</taxon>
        <taxon>Aminobacter</taxon>
    </lineage>
</organism>
<evidence type="ECO:0000256" key="3">
    <source>
        <dbReference type="ARBA" id="ARBA00023125"/>
    </source>
</evidence>
<keyword evidence="1" id="KW-0677">Repeat</keyword>
<dbReference type="SUPFAM" id="SSF48452">
    <property type="entry name" value="TPR-like"/>
    <property type="match status" value="1"/>
</dbReference>
<evidence type="ECO:0000259" key="6">
    <source>
        <dbReference type="PROSITE" id="PS51755"/>
    </source>
</evidence>
<dbReference type="NCBIfam" id="NF047558">
    <property type="entry name" value="TPR_END_plus"/>
    <property type="match status" value="1"/>
</dbReference>
<evidence type="ECO:0000313" key="7">
    <source>
        <dbReference type="EMBL" id="MBB4648762.1"/>
    </source>
</evidence>
<dbReference type="SMART" id="SM00862">
    <property type="entry name" value="Trans_reg_C"/>
    <property type="match status" value="1"/>
</dbReference>
<evidence type="ECO:0000256" key="1">
    <source>
        <dbReference type="ARBA" id="ARBA00022737"/>
    </source>
</evidence>
<dbReference type="PANTHER" id="PTHR44858">
    <property type="entry name" value="TETRATRICOPEPTIDE REPEAT PROTEIN 6"/>
    <property type="match status" value="1"/>
</dbReference>
<dbReference type="Proteomes" id="UP000539538">
    <property type="component" value="Unassembled WGS sequence"/>
</dbReference>
<dbReference type="InterPro" id="IPR016032">
    <property type="entry name" value="Sig_transdc_resp-reg_C-effctor"/>
</dbReference>
<dbReference type="SUPFAM" id="SSF46894">
    <property type="entry name" value="C-terminal effector domain of the bipartite response regulators"/>
    <property type="match status" value="1"/>
</dbReference>
<dbReference type="PROSITE" id="PS51755">
    <property type="entry name" value="OMPR_PHOB"/>
    <property type="match status" value="1"/>
</dbReference>
<dbReference type="Pfam" id="PF14559">
    <property type="entry name" value="TPR_19"/>
    <property type="match status" value="1"/>
</dbReference>
<accession>A0ABR6KWA9</accession>
<dbReference type="EC" id="4.6.1.1" evidence="7"/>
<dbReference type="InterPro" id="IPR011990">
    <property type="entry name" value="TPR-like_helical_dom_sf"/>
</dbReference>
<dbReference type="InterPro" id="IPR001867">
    <property type="entry name" value="OmpR/PhoB-type_DNA-bd"/>
</dbReference>
<feature type="domain" description="OmpR/PhoB-type" evidence="6">
    <location>
        <begin position="20"/>
        <end position="116"/>
    </location>
</feature>
<dbReference type="CDD" id="cd00383">
    <property type="entry name" value="trans_reg_C"/>
    <property type="match status" value="1"/>
</dbReference>
<dbReference type="SUPFAM" id="SSF48439">
    <property type="entry name" value="Protein prenylyltransferase"/>
    <property type="match status" value="1"/>
</dbReference>
<dbReference type="PROSITE" id="PS50005">
    <property type="entry name" value="TPR"/>
    <property type="match status" value="1"/>
</dbReference>
<dbReference type="Gene3D" id="1.10.10.10">
    <property type="entry name" value="Winged helix-like DNA-binding domain superfamily/Winged helix DNA-binding domain"/>
    <property type="match status" value="1"/>
</dbReference>
<reference evidence="7 8" key="1">
    <citation type="submission" date="2020-08" db="EMBL/GenBank/DDBJ databases">
        <title>Genomic Encyclopedia of Type Strains, Phase IV (KMG-IV): sequencing the most valuable type-strain genomes for metagenomic binning, comparative biology and taxonomic classification.</title>
        <authorList>
            <person name="Goeker M."/>
        </authorList>
    </citation>
    <scope>NUCLEOTIDE SEQUENCE [LARGE SCALE GENOMIC DNA]</scope>
    <source>
        <strain evidence="7 8">DSM 7050</strain>
    </source>
</reference>